<keyword evidence="10" id="KW-1185">Reference proteome</keyword>
<evidence type="ECO:0000313" key="10">
    <source>
        <dbReference type="Proteomes" id="UP001500399"/>
    </source>
</evidence>
<accession>A0ABP3CSG4</accession>
<dbReference type="Gene3D" id="1.25.40.10">
    <property type="entry name" value="Tetratricopeptide repeat domain"/>
    <property type="match status" value="1"/>
</dbReference>
<proteinExistence type="inferred from homology"/>
<organism evidence="9 10">
    <name type="scientific">Selenomonas dianae</name>
    <dbReference type="NCBI Taxonomy" id="135079"/>
    <lineage>
        <taxon>Bacteria</taxon>
        <taxon>Bacillati</taxon>
        <taxon>Bacillota</taxon>
        <taxon>Negativicutes</taxon>
        <taxon>Selenomonadales</taxon>
        <taxon>Selenomonadaceae</taxon>
        <taxon>Selenomonas</taxon>
    </lineage>
</organism>
<name>A0ABP3CSG4_9FIRM</name>
<comment type="caution">
    <text evidence="9">The sequence shown here is derived from an EMBL/GenBank/DDBJ whole genome shotgun (WGS) entry which is preliminary data.</text>
</comment>
<dbReference type="SMART" id="SM00028">
    <property type="entry name" value="TPR"/>
    <property type="match status" value="3"/>
</dbReference>
<evidence type="ECO:0000259" key="8">
    <source>
        <dbReference type="Pfam" id="PF13844"/>
    </source>
</evidence>
<evidence type="ECO:0000256" key="5">
    <source>
        <dbReference type="ARBA" id="ARBA00022679"/>
    </source>
</evidence>
<keyword evidence="6" id="KW-0677">Repeat</keyword>
<dbReference type="PANTHER" id="PTHR44835">
    <property type="entry name" value="UDP-N-ACETYLGLUCOSAMINE--PEPTIDE N-ACETYLGLUCOSAMINYLTRANSFERASE SPINDLY-RELATED"/>
    <property type="match status" value="1"/>
</dbReference>
<evidence type="ECO:0000313" key="9">
    <source>
        <dbReference type="EMBL" id="GAA0214197.1"/>
    </source>
</evidence>
<evidence type="ECO:0000256" key="4">
    <source>
        <dbReference type="ARBA" id="ARBA00022676"/>
    </source>
</evidence>
<comment type="similarity">
    <text evidence="2">Belongs to the glycosyltransferase 41 family. O-GlcNAc transferase subfamily.</text>
</comment>
<gene>
    <name evidence="9" type="ORF">GCM10008919_16810</name>
</gene>
<dbReference type="InterPro" id="IPR029489">
    <property type="entry name" value="OGT/SEC/SPY_C"/>
</dbReference>
<dbReference type="RefSeq" id="WP_304987347.1">
    <property type="nucleotide sequence ID" value="NZ_BAAACR010000012.1"/>
</dbReference>
<evidence type="ECO:0000256" key="6">
    <source>
        <dbReference type="ARBA" id="ARBA00022737"/>
    </source>
</evidence>
<sequence>MKNIAAQRQEMLMRANALYEAKEYARAEEAAAELLAVLPEDAEMRYIRAAALTGLERYDEARTEIARLRTIRPDHAGAARQEVYIDRAEGKFCTAIRHLRTLIAALEQKIAAGDNIAYHTVFLASAYSLLGEALTLTGESAAAVDAFRASSRLETTREKKAIEYSNALFAANYLPAGLRSDAAELARGYGALYADVRPLSCAADAARGHERIRIGYISPDLRTHPVGTLMRPLLFLYDRTRFSVHCYMNGAEDALSHAFRAAVDVWRNIQGMPAEEVAARVRADEIDILVDLAGHTKDNCLPVLAHKPAPVQVTGIGYFNTTGLPAVDYMLSDVHVDPIGTADPAFTEEMIRLPHSHFCYVLPEELPPVAPPPSQKNGCVTFGSFNNFSKVTDEVLHLWKEVLDAVPRSRLLVKSKLFASAEGRELAAERFTRCGIPTGRVEMRPFSRDHLAEYGDMDIALDTFPYTGGITTCEALAMGVPVITLCGRDHGARFGESLLRNANLAELIADTPAAYVQIAATLASAPETLAALRANLRTILAHAPLTDARTYVRDVEAAYAEIWERFVRAAGRM</sequence>
<keyword evidence="5" id="KW-0808">Transferase</keyword>
<dbReference type="PANTHER" id="PTHR44835:SF1">
    <property type="entry name" value="PROTEIN O-GLCNAC TRANSFERASE"/>
    <property type="match status" value="1"/>
</dbReference>
<dbReference type="Pfam" id="PF13844">
    <property type="entry name" value="Glyco_transf_41"/>
    <property type="match status" value="2"/>
</dbReference>
<dbReference type="EMBL" id="BAAACR010000012">
    <property type="protein sequence ID" value="GAA0214197.1"/>
    <property type="molecule type" value="Genomic_DNA"/>
</dbReference>
<dbReference type="InterPro" id="IPR051939">
    <property type="entry name" value="Glycosyltr_41/O-GlcNAc_trsf"/>
</dbReference>
<comment type="pathway">
    <text evidence="1">Protein modification; protein glycosylation.</text>
</comment>
<keyword evidence="7" id="KW-0802">TPR repeat</keyword>
<evidence type="ECO:0000256" key="7">
    <source>
        <dbReference type="ARBA" id="ARBA00022803"/>
    </source>
</evidence>
<protein>
    <recommendedName>
        <fullName evidence="3">protein O-GlcNAc transferase</fullName>
        <ecNumber evidence="3">2.4.1.255</ecNumber>
    </recommendedName>
</protein>
<dbReference type="SUPFAM" id="SSF53756">
    <property type="entry name" value="UDP-Glycosyltransferase/glycogen phosphorylase"/>
    <property type="match status" value="1"/>
</dbReference>
<feature type="domain" description="O-GlcNAc transferase C-terminal" evidence="8">
    <location>
        <begin position="199"/>
        <end position="358"/>
    </location>
</feature>
<dbReference type="SUPFAM" id="SSF48452">
    <property type="entry name" value="TPR-like"/>
    <property type="match status" value="1"/>
</dbReference>
<dbReference type="Gene3D" id="3.40.50.11380">
    <property type="match status" value="1"/>
</dbReference>
<dbReference type="InterPro" id="IPR011990">
    <property type="entry name" value="TPR-like_helical_dom_sf"/>
</dbReference>
<dbReference type="Proteomes" id="UP001500399">
    <property type="component" value="Unassembled WGS sequence"/>
</dbReference>
<evidence type="ECO:0000256" key="2">
    <source>
        <dbReference type="ARBA" id="ARBA00005386"/>
    </source>
</evidence>
<dbReference type="EC" id="2.4.1.255" evidence="3"/>
<feature type="domain" description="O-GlcNAc transferase C-terminal" evidence="8">
    <location>
        <begin position="378"/>
        <end position="554"/>
    </location>
</feature>
<dbReference type="Gene3D" id="3.40.50.2000">
    <property type="entry name" value="Glycogen Phosphorylase B"/>
    <property type="match status" value="1"/>
</dbReference>
<keyword evidence="4" id="KW-0328">Glycosyltransferase</keyword>
<reference evidence="10" key="1">
    <citation type="journal article" date="2019" name="Int. J. Syst. Evol. Microbiol.">
        <title>The Global Catalogue of Microorganisms (GCM) 10K type strain sequencing project: providing services to taxonomists for standard genome sequencing and annotation.</title>
        <authorList>
            <consortium name="The Broad Institute Genomics Platform"/>
            <consortium name="The Broad Institute Genome Sequencing Center for Infectious Disease"/>
            <person name="Wu L."/>
            <person name="Ma J."/>
        </authorList>
    </citation>
    <scope>NUCLEOTIDE SEQUENCE [LARGE SCALE GENOMIC DNA]</scope>
    <source>
        <strain evidence="10">JCM 8542</strain>
    </source>
</reference>
<dbReference type="InterPro" id="IPR019734">
    <property type="entry name" value="TPR_rpt"/>
</dbReference>
<evidence type="ECO:0000256" key="1">
    <source>
        <dbReference type="ARBA" id="ARBA00004922"/>
    </source>
</evidence>
<evidence type="ECO:0000256" key="3">
    <source>
        <dbReference type="ARBA" id="ARBA00011970"/>
    </source>
</evidence>